<dbReference type="EMBL" id="AEUX02000004">
    <property type="protein sequence ID" value="EHI70367.1"/>
    <property type="molecule type" value="Genomic_DNA"/>
</dbReference>
<evidence type="ECO:0000256" key="6">
    <source>
        <dbReference type="ARBA" id="ARBA00023141"/>
    </source>
</evidence>
<evidence type="ECO:0000256" key="4">
    <source>
        <dbReference type="ARBA" id="ARBA00022857"/>
    </source>
</evidence>
<comment type="subunit">
    <text evidence="7">Homodimer.</text>
</comment>
<feature type="binding site" evidence="7">
    <location>
        <begin position="22"/>
        <end position="24"/>
    </location>
    <ligand>
        <name>shikimate</name>
        <dbReference type="ChEBI" id="CHEBI:36208"/>
    </ligand>
</feature>
<name>G5K163_9STRE</name>
<dbReference type="SUPFAM" id="SSF53223">
    <property type="entry name" value="Aminoacid dehydrogenase-like, N-terminal domain"/>
    <property type="match status" value="1"/>
</dbReference>
<feature type="domain" description="Shikimate dehydrogenase substrate binding N-terminal" evidence="8">
    <location>
        <begin position="14"/>
        <end position="96"/>
    </location>
</feature>
<dbReference type="eggNOG" id="COG0169">
    <property type="taxonomic scope" value="Bacteria"/>
</dbReference>
<dbReference type="Proteomes" id="UP000003330">
    <property type="component" value="Unassembled WGS sequence"/>
</dbReference>
<gene>
    <name evidence="7 11" type="primary">aroE</name>
    <name evidence="11" type="ORF">STRIC_0340</name>
</gene>
<dbReference type="STRING" id="764299.STRIC_0340"/>
<comment type="caution">
    <text evidence="7">Lacks conserved residue(s) required for the propagation of feature annotation.</text>
</comment>
<dbReference type="SUPFAM" id="SSF51735">
    <property type="entry name" value="NAD(P)-binding Rossmann-fold domains"/>
    <property type="match status" value="1"/>
</dbReference>
<dbReference type="PANTHER" id="PTHR21089:SF1">
    <property type="entry name" value="BIFUNCTIONAL 3-DEHYDROQUINATE DEHYDRATASE_SHIKIMATE DEHYDROGENASE, CHLOROPLASTIC"/>
    <property type="match status" value="1"/>
</dbReference>
<dbReference type="InterPro" id="IPR011342">
    <property type="entry name" value="Shikimate_DH"/>
</dbReference>
<dbReference type="InterPro" id="IPR036291">
    <property type="entry name" value="NAD(P)-bd_dom_sf"/>
</dbReference>
<comment type="similarity">
    <text evidence="7">Belongs to the shikimate dehydrogenase family.</text>
</comment>
<protein>
    <recommendedName>
        <fullName evidence="2 7">Shikimate dehydrogenase (NADP(+))</fullName>
        <shortName evidence="7">SDH</shortName>
        <ecNumber evidence="2 7">1.1.1.25</ecNumber>
    </recommendedName>
</protein>
<dbReference type="InterPro" id="IPR013708">
    <property type="entry name" value="Shikimate_DH-bd_N"/>
</dbReference>
<dbReference type="FunFam" id="3.40.50.10860:FF:000004">
    <property type="entry name" value="Quinate/shikimate dehydrogenase"/>
    <property type="match status" value="1"/>
</dbReference>
<comment type="pathway">
    <text evidence="1 7">Metabolic intermediate biosynthesis; chorismate biosynthesis; chorismate from D-erythrose 4-phosphate and phosphoenolpyruvate: step 4/7.</text>
</comment>
<dbReference type="CDD" id="cd01065">
    <property type="entry name" value="NAD_bind_Shikimate_DH"/>
    <property type="match status" value="1"/>
</dbReference>
<evidence type="ECO:0000256" key="1">
    <source>
        <dbReference type="ARBA" id="ARBA00004871"/>
    </source>
</evidence>
<organism evidence="11 12">
    <name type="scientific">Streptococcus ictaluri 707-05</name>
    <dbReference type="NCBI Taxonomy" id="764299"/>
    <lineage>
        <taxon>Bacteria</taxon>
        <taxon>Bacillati</taxon>
        <taxon>Bacillota</taxon>
        <taxon>Bacilli</taxon>
        <taxon>Lactobacillales</taxon>
        <taxon>Streptococcaceae</taxon>
        <taxon>Streptococcus</taxon>
    </lineage>
</organism>
<feature type="binding site" evidence="7">
    <location>
        <position position="94"/>
    </location>
    <ligand>
        <name>shikimate</name>
        <dbReference type="ChEBI" id="CHEBI:36208"/>
    </ligand>
</feature>
<dbReference type="InterPro" id="IPR022893">
    <property type="entry name" value="Shikimate_DH_fam"/>
</dbReference>
<dbReference type="GO" id="GO:0009073">
    <property type="term" value="P:aromatic amino acid family biosynthetic process"/>
    <property type="evidence" value="ECO:0007669"/>
    <property type="project" value="UniProtKB-KW"/>
</dbReference>
<dbReference type="GO" id="GO:0019632">
    <property type="term" value="P:shikimate metabolic process"/>
    <property type="evidence" value="ECO:0007669"/>
    <property type="project" value="InterPro"/>
</dbReference>
<sequence length="293" mass="31257">MTERLTGHSLLVALLANPARHSLSPKMHNAAYKLLNLDYAYMAFEVEQDNFPDAVQAIRALGIRGANVSMPYKEAIIPFLDEISPLAKLVGAVNTVVNKDGKGHLVGYNTDGRGAVQSLLEAGIPIKDQIITLTGAGGAGKAVAAQLAFDGAKEVRLFNRQSKTFQEAQSLVTALNEETAAKVSLTDLADQQAFQKALETSTIYIDATGLGMTVKGATSLIKDPKAIGADLTVMDLVYEPSETLLLAMAKEVGAKKTINGLGMLLYQGAEAFKLITGQDMPVAAVRELLFEHK</sequence>
<dbReference type="EC" id="1.1.1.25" evidence="2 7"/>
<dbReference type="GO" id="GO:0009423">
    <property type="term" value="P:chorismate biosynthetic process"/>
    <property type="evidence" value="ECO:0007669"/>
    <property type="project" value="UniProtKB-UniRule"/>
</dbReference>
<evidence type="ECO:0000256" key="5">
    <source>
        <dbReference type="ARBA" id="ARBA00023002"/>
    </source>
</evidence>
<evidence type="ECO:0000256" key="2">
    <source>
        <dbReference type="ARBA" id="ARBA00012962"/>
    </source>
</evidence>
<reference evidence="11 12" key="1">
    <citation type="journal article" date="2014" name="Int. J. Syst. Evol. Microbiol.">
        <title>Phylogenomics and the dynamic genome evolution of the genus Streptococcus.</title>
        <authorList>
            <consortium name="The Broad Institute Genome Sequencing Platform"/>
            <person name="Richards V.P."/>
            <person name="Palmer S.R."/>
            <person name="Pavinski Bitar P.D."/>
            <person name="Qin X."/>
            <person name="Weinstock G.M."/>
            <person name="Highlander S.K."/>
            <person name="Town C.D."/>
            <person name="Burne R.A."/>
            <person name="Stanhope M.J."/>
        </authorList>
    </citation>
    <scope>NUCLEOTIDE SEQUENCE [LARGE SCALE GENOMIC DNA]</scope>
    <source>
        <strain evidence="11 12">707-05</strain>
    </source>
</reference>
<keyword evidence="6 7" id="KW-0057">Aromatic amino acid biosynthesis</keyword>
<comment type="caution">
    <text evidence="11">The sequence shown here is derived from an EMBL/GenBank/DDBJ whole genome shotgun (WGS) entry which is preliminary data.</text>
</comment>
<dbReference type="AlphaFoldDB" id="G5K163"/>
<feature type="domain" description="Ketoreductase (KR)" evidence="9">
    <location>
        <begin position="135"/>
        <end position="201"/>
    </location>
</feature>
<dbReference type="Gene3D" id="3.40.50.10860">
    <property type="entry name" value="Leucine Dehydrogenase, chain A, domain 1"/>
    <property type="match status" value="1"/>
</dbReference>
<evidence type="ECO:0000256" key="7">
    <source>
        <dbReference type="HAMAP-Rule" id="MF_00222"/>
    </source>
</evidence>
<feature type="domain" description="SDH C-terminal" evidence="10">
    <location>
        <begin position="260"/>
        <end position="289"/>
    </location>
</feature>
<dbReference type="HAMAP" id="MF_00222">
    <property type="entry name" value="Shikimate_DH_AroE"/>
    <property type="match status" value="1"/>
</dbReference>
<keyword evidence="5 7" id="KW-0560">Oxidoreductase</keyword>
<proteinExistence type="inferred from homology"/>
<dbReference type="OrthoDB" id="9792692at2"/>
<comment type="catalytic activity">
    <reaction evidence="7">
        <text>shikimate + NADP(+) = 3-dehydroshikimate + NADPH + H(+)</text>
        <dbReference type="Rhea" id="RHEA:17737"/>
        <dbReference type="ChEBI" id="CHEBI:15378"/>
        <dbReference type="ChEBI" id="CHEBI:16630"/>
        <dbReference type="ChEBI" id="CHEBI:36208"/>
        <dbReference type="ChEBI" id="CHEBI:57783"/>
        <dbReference type="ChEBI" id="CHEBI:58349"/>
        <dbReference type="EC" id="1.1.1.25"/>
    </reaction>
</comment>
<comment type="function">
    <text evidence="7">Involved in the biosynthesis of the chorismate, which leads to the biosynthesis of aromatic amino acids. Catalyzes the reversible NADPH linked reduction of 3-dehydroshikimate (DHSA) to yield shikimate (SA).</text>
</comment>
<feature type="binding site" evidence="7">
    <location>
        <position position="69"/>
    </location>
    <ligand>
        <name>shikimate</name>
        <dbReference type="ChEBI" id="CHEBI:36208"/>
    </ligand>
</feature>
<dbReference type="Gene3D" id="3.40.50.720">
    <property type="entry name" value="NAD(P)-binding Rossmann-like Domain"/>
    <property type="match status" value="1"/>
</dbReference>
<dbReference type="GO" id="GO:0004764">
    <property type="term" value="F:shikimate 3-dehydrogenase (NADP+) activity"/>
    <property type="evidence" value="ECO:0007669"/>
    <property type="project" value="UniProtKB-UniRule"/>
</dbReference>
<feature type="binding site" evidence="7">
    <location>
        <position position="111"/>
    </location>
    <ligand>
        <name>shikimate</name>
        <dbReference type="ChEBI" id="CHEBI:36208"/>
    </ligand>
</feature>
<dbReference type="PANTHER" id="PTHR21089">
    <property type="entry name" value="SHIKIMATE DEHYDROGENASE"/>
    <property type="match status" value="1"/>
</dbReference>
<keyword evidence="4 7" id="KW-0521">NADP</keyword>
<dbReference type="InterPro" id="IPR046346">
    <property type="entry name" value="Aminoacid_DH-like_N_sf"/>
</dbReference>
<feature type="binding site" evidence="7">
    <location>
        <position position="238"/>
    </location>
    <ligand>
        <name>shikimate</name>
        <dbReference type="ChEBI" id="CHEBI:36208"/>
    </ligand>
</feature>
<keyword evidence="3 7" id="KW-0028">Amino-acid biosynthesis</keyword>
<evidence type="ECO:0000313" key="11">
    <source>
        <dbReference type="EMBL" id="EHI70367.1"/>
    </source>
</evidence>
<dbReference type="InterPro" id="IPR041121">
    <property type="entry name" value="SDH_C"/>
</dbReference>
<dbReference type="GO" id="GO:0008652">
    <property type="term" value="P:amino acid biosynthetic process"/>
    <property type="evidence" value="ECO:0007669"/>
    <property type="project" value="UniProtKB-KW"/>
</dbReference>
<feature type="binding site" evidence="7">
    <location>
        <position position="260"/>
    </location>
    <ligand>
        <name>NADP(+)</name>
        <dbReference type="ChEBI" id="CHEBI:58349"/>
    </ligand>
</feature>
<dbReference type="GO" id="GO:0050661">
    <property type="term" value="F:NADP binding"/>
    <property type="evidence" value="ECO:0007669"/>
    <property type="project" value="InterPro"/>
</dbReference>
<feature type="binding site" evidence="7">
    <location>
        <position position="236"/>
    </location>
    <ligand>
        <name>NADP(+)</name>
        <dbReference type="ChEBI" id="CHEBI:58349"/>
    </ligand>
</feature>
<dbReference type="Pfam" id="PF08501">
    <property type="entry name" value="Shikimate_dh_N"/>
    <property type="match status" value="1"/>
</dbReference>
<dbReference type="UniPathway" id="UPA00053">
    <property type="reaction ID" value="UER00087"/>
</dbReference>
<evidence type="ECO:0000256" key="3">
    <source>
        <dbReference type="ARBA" id="ARBA00022605"/>
    </source>
</evidence>
<dbReference type="Pfam" id="PF18317">
    <property type="entry name" value="SDH_C"/>
    <property type="match status" value="1"/>
</dbReference>
<evidence type="ECO:0000313" key="12">
    <source>
        <dbReference type="Proteomes" id="UP000003330"/>
    </source>
</evidence>
<evidence type="ECO:0000259" key="8">
    <source>
        <dbReference type="Pfam" id="PF08501"/>
    </source>
</evidence>
<dbReference type="RefSeq" id="WP_008087878.1">
    <property type="nucleotide sequence ID" value="NZ_AEUX02000004.1"/>
</dbReference>
<dbReference type="Pfam" id="PF08659">
    <property type="entry name" value="KR"/>
    <property type="match status" value="1"/>
</dbReference>
<evidence type="ECO:0000259" key="9">
    <source>
        <dbReference type="Pfam" id="PF08659"/>
    </source>
</evidence>
<feature type="binding site" evidence="7">
    <location>
        <begin position="135"/>
        <end position="139"/>
    </location>
    <ligand>
        <name>NADP(+)</name>
        <dbReference type="ChEBI" id="CHEBI:58349"/>
    </ligand>
</feature>
<dbReference type="InterPro" id="IPR013968">
    <property type="entry name" value="PKS_KR"/>
</dbReference>
<evidence type="ECO:0000259" key="10">
    <source>
        <dbReference type="Pfam" id="PF18317"/>
    </source>
</evidence>
<feature type="active site" description="Proton acceptor" evidence="7">
    <location>
        <position position="73"/>
    </location>
</feature>
<dbReference type="NCBIfam" id="TIGR00507">
    <property type="entry name" value="aroE"/>
    <property type="match status" value="1"/>
</dbReference>
<accession>G5K163</accession>
<keyword evidence="12" id="KW-1185">Reference proteome</keyword>
<feature type="binding site" evidence="7">
    <location>
        <position position="267"/>
    </location>
    <ligand>
        <name>shikimate</name>
        <dbReference type="ChEBI" id="CHEBI:36208"/>
    </ligand>
</feature>